<dbReference type="PANTHER" id="PTHR12213">
    <property type="entry name" value="CORRINOID ADENOSYLTRANSFERASE"/>
    <property type="match status" value="1"/>
</dbReference>
<comment type="catalytic activity">
    <reaction evidence="4">
        <text>2 cob(II)yrinate a,c diamide + reduced [electron-transfer flavoprotein] + 2 ATP = 2 adenosylcob(III)yrinate a,c-diamide + 2 triphosphate + oxidized [electron-transfer flavoprotein] + 3 H(+)</text>
        <dbReference type="Rhea" id="RHEA:11528"/>
        <dbReference type="Rhea" id="RHEA-COMP:10685"/>
        <dbReference type="Rhea" id="RHEA-COMP:10686"/>
        <dbReference type="ChEBI" id="CHEBI:15378"/>
        <dbReference type="ChEBI" id="CHEBI:18036"/>
        <dbReference type="ChEBI" id="CHEBI:30616"/>
        <dbReference type="ChEBI" id="CHEBI:57692"/>
        <dbReference type="ChEBI" id="CHEBI:58307"/>
        <dbReference type="ChEBI" id="CHEBI:58503"/>
        <dbReference type="ChEBI" id="CHEBI:58537"/>
        <dbReference type="EC" id="2.5.1.17"/>
    </reaction>
</comment>
<dbReference type="EMBL" id="MFUX01000013">
    <property type="protein sequence ID" value="OGI94677.1"/>
    <property type="molecule type" value="Genomic_DNA"/>
</dbReference>
<evidence type="ECO:0000256" key="2">
    <source>
        <dbReference type="ARBA" id="ARBA00022741"/>
    </source>
</evidence>
<evidence type="ECO:0000256" key="4">
    <source>
        <dbReference type="RuleBase" id="RU366026"/>
    </source>
</evidence>
<evidence type="ECO:0000313" key="6">
    <source>
        <dbReference type="EMBL" id="OGI94677.1"/>
    </source>
</evidence>
<dbReference type="InterPro" id="IPR029499">
    <property type="entry name" value="PduO-typ"/>
</dbReference>
<protein>
    <recommendedName>
        <fullName evidence="4">Corrinoid adenosyltransferase</fullName>
        <ecNumber evidence="4">2.5.1.17</ecNumber>
    </recommendedName>
    <alternativeName>
        <fullName evidence="4">Cob(II)alamin adenosyltransferase</fullName>
    </alternativeName>
    <alternativeName>
        <fullName evidence="4">Cob(II)yrinic acid a,c-diamide adenosyltransferase</fullName>
    </alternativeName>
    <alternativeName>
        <fullName evidence="4">Cobinamide/cobalamin adenosyltransferase</fullName>
    </alternativeName>
</protein>
<dbReference type="SUPFAM" id="SSF89028">
    <property type="entry name" value="Cobalamin adenosyltransferase-like"/>
    <property type="match status" value="1"/>
</dbReference>
<dbReference type="Proteomes" id="UP000176629">
    <property type="component" value="Unassembled WGS sequence"/>
</dbReference>
<sequence length="193" mass="21218">MLYTRKGDTGTTKTFGCDQRVSKSSSIAEALGSLDEINSFLGLLKIKASDISFILPGNKILISETIGQIQQDLFIVQAELAGAPKTITPEKVKWQEEIIDGIEKMLPPIKTFFVSGGVELASLSDIARTIARRAERRVVEVVEEVHSTSSGQGKIKVGKDTMAYLNRLSSVLYAFARGFNHQANITEEPPRYK</sequence>
<dbReference type="InterPro" id="IPR016030">
    <property type="entry name" value="CblAdoTrfase-like"/>
</dbReference>
<dbReference type="InterPro" id="IPR036451">
    <property type="entry name" value="CblAdoTrfase-like_sf"/>
</dbReference>
<dbReference type="Pfam" id="PF01923">
    <property type="entry name" value="Cob_adeno_trans"/>
    <property type="match status" value="1"/>
</dbReference>
<dbReference type="AlphaFoldDB" id="A0A1F6XKJ2"/>
<comment type="caution">
    <text evidence="6">The sequence shown here is derived from an EMBL/GenBank/DDBJ whole genome shotgun (WGS) entry which is preliminary data.</text>
</comment>
<gene>
    <name evidence="6" type="ORF">A3A03_00080</name>
</gene>
<accession>A0A1F6XKJ2</accession>
<dbReference type="GO" id="GO:0008817">
    <property type="term" value="F:corrinoid adenosyltransferase activity"/>
    <property type="evidence" value="ECO:0007669"/>
    <property type="project" value="UniProtKB-UniRule"/>
</dbReference>
<evidence type="ECO:0000259" key="5">
    <source>
        <dbReference type="Pfam" id="PF01923"/>
    </source>
</evidence>
<dbReference type="EC" id="2.5.1.17" evidence="4"/>
<dbReference type="Gene3D" id="1.20.1200.10">
    <property type="entry name" value="Cobalamin adenosyltransferase-like"/>
    <property type="match status" value="1"/>
</dbReference>
<organism evidence="6 7">
    <name type="scientific">Candidatus Nomurabacteria bacterium RIFCSPLOWO2_01_FULL_40_18</name>
    <dbReference type="NCBI Taxonomy" id="1801773"/>
    <lineage>
        <taxon>Bacteria</taxon>
        <taxon>Candidatus Nomuraibacteriota</taxon>
    </lineage>
</organism>
<evidence type="ECO:0000256" key="3">
    <source>
        <dbReference type="ARBA" id="ARBA00022840"/>
    </source>
</evidence>
<comment type="pathway">
    <text evidence="4">Cofactor biosynthesis; adenosylcobalamin biosynthesis; adenosylcobalamin from cob(II)yrinate a,c-diamide: step 2/7.</text>
</comment>
<name>A0A1F6XKJ2_9BACT</name>
<reference evidence="6 7" key="1">
    <citation type="journal article" date="2016" name="Nat. Commun.">
        <title>Thousands of microbial genomes shed light on interconnected biogeochemical processes in an aquifer system.</title>
        <authorList>
            <person name="Anantharaman K."/>
            <person name="Brown C.T."/>
            <person name="Hug L.A."/>
            <person name="Sharon I."/>
            <person name="Castelle C.J."/>
            <person name="Probst A.J."/>
            <person name="Thomas B.C."/>
            <person name="Singh A."/>
            <person name="Wilkins M.J."/>
            <person name="Karaoz U."/>
            <person name="Brodie E.L."/>
            <person name="Williams K.H."/>
            <person name="Hubbard S.S."/>
            <person name="Banfield J.F."/>
        </authorList>
    </citation>
    <scope>NUCLEOTIDE SEQUENCE [LARGE SCALE GENOMIC DNA]</scope>
</reference>
<dbReference type="GO" id="GO:0009236">
    <property type="term" value="P:cobalamin biosynthetic process"/>
    <property type="evidence" value="ECO:0007669"/>
    <property type="project" value="UniProtKB-UniRule"/>
</dbReference>
<dbReference type="GO" id="GO:0005524">
    <property type="term" value="F:ATP binding"/>
    <property type="evidence" value="ECO:0007669"/>
    <property type="project" value="UniProtKB-UniRule"/>
</dbReference>
<dbReference type="UniPathway" id="UPA00148">
    <property type="reaction ID" value="UER00233"/>
</dbReference>
<keyword evidence="3 4" id="KW-0067">ATP-binding</keyword>
<proteinExistence type="inferred from homology"/>
<comment type="catalytic activity">
    <reaction evidence="4">
        <text>2 cob(II)alamin + reduced [electron-transfer flavoprotein] + 2 ATP = 2 adenosylcob(III)alamin + 2 triphosphate + oxidized [electron-transfer flavoprotein] + 3 H(+)</text>
        <dbReference type="Rhea" id="RHEA:28671"/>
        <dbReference type="Rhea" id="RHEA-COMP:10685"/>
        <dbReference type="Rhea" id="RHEA-COMP:10686"/>
        <dbReference type="ChEBI" id="CHEBI:15378"/>
        <dbReference type="ChEBI" id="CHEBI:16304"/>
        <dbReference type="ChEBI" id="CHEBI:18036"/>
        <dbReference type="ChEBI" id="CHEBI:18408"/>
        <dbReference type="ChEBI" id="CHEBI:30616"/>
        <dbReference type="ChEBI" id="CHEBI:57692"/>
        <dbReference type="ChEBI" id="CHEBI:58307"/>
        <dbReference type="EC" id="2.5.1.17"/>
    </reaction>
</comment>
<dbReference type="NCBIfam" id="TIGR00636">
    <property type="entry name" value="PduO_Nterm"/>
    <property type="match status" value="1"/>
</dbReference>
<keyword evidence="4" id="KW-0169">Cobalamin biosynthesis</keyword>
<keyword evidence="2 4" id="KW-0547">Nucleotide-binding</keyword>
<evidence type="ECO:0000313" key="7">
    <source>
        <dbReference type="Proteomes" id="UP000176629"/>
    </source>
</evidence>
<dbReference type="STRING" id="1801773.A3A03_00080"/>
<dbReference type="PANTHER" id="PTHR12213:SF0">
    <property type="entry name" value="CORRINOID ADENOSYLTRANSFERASE MMAB"/>
    <property type="match status" value="1"/>
</dbReference>
<comment type="similarity">
    <text evidence="4">Belongs to the Cob(I)alamin adenosyltransferase family.</text>
</comment>
<evidence type="ECO:0000256" key="1">
    <source>
        <dbReference type="ARBA" id="ARBA00022679"/>
    </source>
</evidence>
<keyword evidence="1 4" id="KW-0808">Transferase</keyword>
<feature type="domain" description="Cobalamin adenosyltransferase-like" evidence="5">
    <location>
        <begin position="2"/>
        <end position="177"/>
    </location>
</feature>